<reference evidence="11" key="2">
    <citation type="submission" date="2021-04" db="EMBL/GenBank/DDBJ databases">
        <authorList>
            <person name="Gilroy R."/>
        </authorList>
    </citation>
    <scope>NUCLEOTIDE SEQUENCE</scope>
    <source>
        <strain evidence="11">ChiSjej5B23-15282</strain>
    </source>
</reference>
<dbReference type="AlphaFoldDB" id="A0A9D1VW76"/>
<dbReference type="InterPro" id="IPR000089">
    <property type="entry name" value="Biotin_lipoyl"/>
</dbReference>
<evidence type="ECO:0000256" key="6">
    <source>
        <dbReference type="ARBA" id="ARBA00023160"/>
    </source>
</evidence>
<evidence type="ECO:0000256" key="7">
    <source>
        <dbReference type="ARBA" id="ARBA00023267"/>
    </source>
</evidence>
<dbReference type="FunFam" id="2.40.50.100:FF:000003">
    <property type="entry name" value="Acetyl-CoA carboxylase biotin carboxyl carrier protein"/>
    <property type="match status" value="1"/>
</dbReference>
<reference evidence="11" key="1">
    <citation type="journal article" date="2021" name="PeerJ">
        <title>Extensive microbial diversity within the chicken gut microbiome revealed by metagenomics and culture.</title>
        <authorList>
            <person name="Gilroy R."/>
            <person name="Ravi A."/>
            <person name="Getino M."/>
            <person name="Pursley I."/>
            <person name="Horton D.L."/>
            <person name="Alikhan N.F."/>
            <person name="Baker D."/>
            <person name="Gharbi K."/>
            <person name="Hall N."/>
            <person name="Watson M."/>
            <person name="Adriaenssens E.M."/>
            <person name="Foster-Nyarko E."/>
            <person name="Jarju S."/>
            <person name="Secka A."/>
            <person name="Antonio M."/>
            <person name="Oren A."/>
            <person name="Chaudhuri R.R."/>
            <person name="La Ragione R."/>
            <person name="Hildebrand F."/>
            <person name="Pallen M.J."/>
        </authorList>
    </citation>
    <scope>NUCLEOTIDE SEQUENCE</scope>
    <source>
        <strain evidence="11">ChiSjej5B23-15282</strain>
    </source>
</reference>
<evidence type="ECO:0000256" key="9">
    <source>
        <dbReference type="SAM" id="MobiDB-lite"/>
    </source>
</evidence>
<keyword evidence="11" id="KW-0436">Ligase</keyword>
<gene>
    <name evidence="11" type="primary">accB</name>
    <name evidence="11" type="ORF">H9981_03790</name>
</gene>
<keyword evidence="5 8" id="KW-0443">Lipid metabolism</keyword>
<dbReference type="Gene3D" id="2.40.50.100">
    <property type="match status" value="1"/>
</dbReference>
<evidence type="ECO:0000259" key="10">
    <source>
        <dbReference type="PROSITE" id="PS50968"/>
    </source>
</evidence>
<name>A0A9D1VW76_9FIRM</name>
<dbReference type="Proteomes" id="UP000824243">
    <property type="component" value="Unassembled WGS sequence"/>
</dbReference>
<keyword evidence="6 8" id="KW-0275">Fatty acid biosynthesis</keyword>
<dbReference type="SUPFAM" id="SSF51230">
    <property type="entry name" value="Single hybrid motif"/>
    <property type="match status" value="1"/>
</dbReference>
<dbReference type="EMBL" id="DXFA01000072">
    <property type="protein sequence ID" value="HIX48125.1"/>
    <property type="molecule type" value="Genomic_DNA"/>
</dbReference>
<dbReference type="InterPro" id="IPR011053">
    <property type="entry name" value="Single_hybrid_motif"/>
</dbReference>
<accession>A0A9D1VW76</accession>
<dbReference type="CDD" id="cd06850">
    <property type="entry name" value="biotinyl_domain"/>
    <property type="match status" value="1"/>
</dbReference>
<dbReference type="GO" id="GO:0009317">
    <property type="term" value="C:acetyl-CoA carboxylase complex"/>
    <property type="evidence" value="ECO:0007669"/>
    <property type="project" value="InterPro"/>
</dbReference>
<organism evidence="11 12">
    <name type="scientific">Candidatus Mediterraneibacter caccavium</name>
    <dbReference type="NCBI Taxonomy" id="2838661"/>
    <lineage>
        <taxon>Bacteria</taxon>
        <taxon>Bacillati</taxon>
        <taxon>Bacillota</taxon>
        <taxon>Clostridia</taxon>
        <taxon>Lachnospirales</taxon>
        <taxon>Lachnospiraceae</taxon>
        <taxon>Mediterraneibacter</taxon>
    </lineage>
</organism>
<comment type="pathway">
    <text evidence="1 8">Lipid metabolism; fatty acid biosynthesis.</text>
</comment>
<dbReference type="GO" id="GO:0003989">
    <property type="term" value="F:acetyl-CoA carboxylase activity"/>
    <property type="evidence" value="ECO:0007669"/>
    <property type="project" value="InterPro"/>
</dbReference>
<evidence type="ECO:0000256" key="3">
    <source>
        <dbReference type="ARBA" id="ARBA00022516"/>
    </source>
</evidence>
<dbReference type="Pfam" id="PF00364">
    <property type="entry name" value="Biotin_lipoyl"/>
    <property type="match status" value="1"/>
</dbReference>
<dbReference type="PROSITE" id="PS00188">
    <property type="entry name" value="BIOTIN"/>
    <property type="match status" value="1"/>
</dbReference>
<protein>
    <recommendedName>
        <fullName evidence="2 8">Biotin carboxyl carrier protein of acetyl-CoA carboxylase</fullName>
    </recommendedName>
</protein>
<dbReference type="NCBIfam" id="TIGR00531">
    <property type="entry name" value="BCCP"/>
    <property type="match status" value="1"/>
</dbReference>
<keyword evidence="3 8" id="KW-0444">Lipid biosynthesis</keyword>
<comment type="caution">
    <text evidence="11">The sequence shown here is derived from an EMBL/GenBank/DDBJ whole genome shotgun (WGS) entry which is preliminary data.</text>
</comment>
<keyword evidence="7 8" id="KW-0092">Biotin</keyword>
<keyword evidence="4 8" id="KW-0276">Fatty acid metabolism</keyword>
<evidence type="ECO:0000313" key="12">
    <source>
        <dbReference type="Proteomes" id="UP000824243"/>
    </source>
</evidence>
<dbReference type="InterPro" id="IPR001249">
    <property type="entry name" value="AcCoA_biotinCC"/>
</dbReference>
<dbReference type="PANTHER" id="PTHR45266">
    <property type="entry name" value="OXALOACETATE DECARBOXYLASE ALPHA CHAIN"/>
    <property type="match status" value="1"/>
</dbReference>
<comment type="function">
    <text evidence="8">This protein is a component of the acetyl coenzyme A carboxylase complex; first, biotin carboxylase catalyzes the carboxylation of the carrier protein and then the transcarboxylase transfers the carboxyl group to form malonyl-CoA.</text>
</comment>
<sequence>MKVEQVLELVKAVSESDLTEFKYEEDGVKLSLKKTCDRIVPVAAPTPVAVAASGIPGAAPAVIPAASVPAAPAPAPAGTAPAETPAAATAGGATAEDALPAGNIVKSPLVGTFYAAPSEDAAPFVKVGDSVKEGQVLAIVEAMKLMNEIESDFTGIVKEILVENGEAVEFGQPLFVIS</sequence>
<evidence type="ECO:0000256" key="4">
    <source>
        <dbReference type="ARBA" id="ARBA00022832"/>
    </source>
</evidence>
<evidence type="ECO:0000256" key="2">
    <source>
        <dbReference type="ARBA" id="ARBA00017562"/>
    </source>
</evidence>
<dbReference type="PRINTS" id="PR01071">
    <property type="entry name" value="ACOABIOTINCC"/>
</dbReference>
<dbReference type="InterPro" id="IPR050709">
    <property type="entry name" value="Biotin_Carboxyl_Carrier/Decarb"/>
</dbReference>
<evidence type="ECO:0000256" key="1">
    <source>
        <dbReference type="ARBA" id="ARBA00005194"/>
    </source>
</evidence>
<feature type="region of interest" description="Disordered" evidence="9">
    <location>
        <begin position="70"/>
        <end position="92"/>
    </location>
</feature>
<dbReference type="PROSITE" id="PS50968">
    <property type="entry name" value="BIOTINYL_LIPOYL"/>
    <property type="match status" value="1"/>
</dbReference>
<dbReference type="GO" id="GO:0006633">
    <property type="term" value="P:fatty acid biosynthetic process"/>
    <property type="evidence" value="ECO:0007669"/>
    <property type="project" value="UniProtKB-KW"/>
</dbReference>
<feature type="domain" description="Lipoyl-binding" evidence="10">
    <location>
        <begin position="94"/>
        <end position="178"/>
    </location>
</feature>
<dbReference type="InterPro" id="IPR001882">
    <property type="entry name" value="Biotin_BS"/>
</dbReference>
<evidence type="ECO:0000256" key="5">
    <source>
        <dbReference type="ARBA" id="ARBA00023098"/>
    </source>
</evidence>
<dbReference type="PANTHER" id="PTHR45266:SF3">
    <property type="entry name" value="OXALOACETATE DECARBOXYLASE ALPHA CHAIN"/>
    <property type="match status" value="1"/>
</dbReference>
<evidence type="ECO:0000313" key="11">
    <source>
        <dbReference type="EMBL" id="HIX48125.1"/>
    </source>
</evidence>
<evidence type="ECO:0000256" key="8">
    <source>
        <dbReference type="RuleBase" id="RU364072"/>
    </source>
</evidence>
<proteinExistence type="predicted"/>